<evidence type="ECO:0000259" key="1">
    <source>
        <dbReference type="Pfam" id="PF13976"/>
    </source>
</evidence>
<dbReference type="PANTHER" id="PTHR42648">
    <property type="entry name" value="TRANSPOSASE, PUTATIVE-RELATED"/>
    <property type="match status" value="1"/>
</dbReference>
<dbReference type="InterPro" id="IPR025724">
    <property type="entry name" value="GAG-pre-integrase_dom"/>
</dbReference>
<proteinExistence type="predicted"/>
<evidence type="ECO:0000313" key="3">
    <source>
        <dbReference type="Proteomes" id="UP001064489"/>
    </source>
</evidence>
<protein>
    <recommendedName>
        <fullName evidence="1">GAG-pre-integrase domain-containing protein</fullName>
    </recommendedName>
</protein>
<keyword evidence="3" id="KW-1185">Reference proteome</keyword>
<organism evidence="2 3">
    <name type="scientific">Acer negundo</name>
    <name type="common">Box elder</name>
    <dbReference type="NCBI Taxonomy" id="4023"/>
    <lineage>
        <taxon>Eukaryota</taxon>
        <taxon>Viridiplantae</taxon>
        <taxon>Streptophyta</taxon>
        <taxon>Embryophyta</taxon>
        <taxon>Tracheophyta</taxon>
        <taxon>Spermatophyta</taxon>
        <taxon>Magnoliopsida</taxon>
        <taxon>eudicotyledons</taxon>
        <taxon>Gunneridae</taxon>
        <taxon>Pentapetalae</taxon>
        <taxon>rosids</taxon>
        <taxon>malvids</taxon>
        <taxon>Sapindales</taxon>
        <taxon>Sapindaceae</taxon>
        <taxon>Hippocastanoideae</taxon>
        <taxon>Acereae</taxon>
        <taxon>Acer</taxon>
    </lineage>
</organism>
<dbReference type="Pfam" id="PF13976">
    <property type="entry name" value="gag_pre-integrs"/>
    <property type="match status" value="1"/>
</dbReference>
<dbReference type="EMBL" id="JAJSOW010000106">
    <property type="protein sequence ID" value="KAI9161113.1"/>
    <property type="molecule type" value="Genomic_DNA"/>
</dbReference>
<dbReference type="InterPro" id="IPR039537">
    <property type="entry name" value="Retrotran_Ty1/copia-like"/>
</dbReference>
<comment type="caution">
    <text evidence="2">The sequence shown here is derived from an EMBL/GenBank/DDBJ whole genome shotgun (WGS) entry which is preliminary data.</text>
</comment>
<reference evidence="2" key="2">
    <citation type="submission" date="2023-02" db="EMBL/GenBank/DDBJ databases">
        <authorList>
            <person name="Swenson N.G."/>
            <person name="Wegrzyn J.L."/>
            <person name="Mcevoy S.L."/>
        </authorList>
    </citation>
    <scope>NUCLEOTIDE SEQUENCE</scope>
    <source>
        <strain evidence="2">91603</strain>
        <tissue evidence="2">Leaf</tissue>
    </source>
</reference>
<feature type="domain" description="GAG-pre-integrase" evidence="1">
    <location>
        <begin position="118"/>
        <end position="172"/>
    </location>
</feature>
<evidence type="ECO:0000313" key="2">
    <source>
        <dbReference type="EMBL" id="KAI9161113.1"/>
    </source>
</evidence>
<sequence length="305" mass="35181">MASINFEKDWIIDFDCGHHLTEDESNFSSFNNNTGNHAIVTAYGGDSEIAINSGYHVPRVKKNLFSVANVVDFGNYLLFRPKGVKFLRNLKKVEADVVHSGKRVKDLFVLFASNSYVQKMSSNDNTSVWHARLGHLHMNKLKVMVQKSLVKDFLNLKFFDNGGVCEGCQYGKAHRFPFDRSSSKSKAPLERIHSELYRRIRIASYYGFHYMLSQRIRRKLSCDDTPLQNRIAKRKIRHLVETCKSWLHVKRLSKALWVEGMSPIDDNEPSCFDDAKGRKDWNKAMDEEMADLEQNETWTLVPKPA</sequence>
<accession>A0AAD5NJI1</accession>
<dbReference type="Proteomes" id="UP001064489">
    <property type="component" value="Chromosome 2"/>
</dbReference>
<dbReference type="AlphaFoldDB" id="A0AAD5NJI1"/>
<gene>
    <name evidence="2" type="ORF">LWI28_014512</name>
</gene>
<reference evidence="2" key="1">
    <citation type="journal article" date="2022" name="Plant J.">
        <title>Strategies of tolerance reflected in two North American maple genomes.</title>
        <authorList>
            <person name="McEvoy S.L."/>
            <person name="Sezen U.U."/>
            <person name="Trouern-Trend A."/>
            <person name="McMahon S.M."/>
            <person name="Schaberg P.G."/>
            <person name="Yang J."/>
            <person name="Wegrzyn J.L."/>
            <person name="Swenson N.G."/>
        </authorList>
    </citation>
    <scope>NUCLEOTIDE SEQUENCE</scope>
    <source>
        <strain evidence="2">91603</strain>
    </source>
</reference>
<name>A0AAD5NJI1_ACENE</name>
<dbReference type="PANTHER" id="PTHR42648:SF18">
    <property type="entry name" value="RETROTRANSPOSON, UNCLASSIFIED-LIKE PROTEIN"/>
    <property type="match status" value="1"/>
</dbReference>